<dbReference type="KEGG" id="cam:101515472"/>
<accession>A0A1S2YNU5</accession>
<evidence type="ECO:0000313" key="3">
    <source>
        <dbReference type="RefSeq" id="XP_004507650.1"/>
    </source>
</evidence>
<keyword evidence="1" id="KW-0732">Signal</keyword>
<sequence>MSKLYRRGMVHPSPPLILYLLSFLLPATVLTLTVPLSPEDKEAVAYLILYPSYSSSSSHQNTRRKSKGLYHVNHLPLFHCNCFNCYTSYWARWNSSPNVQIIDKIIEAFDEDSFSPTWNDKINKSSEWTRSEFAIDSVSSESESVGESSCITISNSVDVSEESDEIENEEKSTVRRFMSFIRRRIWNACWLCINFRNKK</sequence>
<dbReference type="AlphaFoldDB" id="A0A1S2YNU5"/>
<organism evidence="2 3">
    <name type="scientific">Cicer arietinum</name>
    <name type="common">Chickpea</name>
    <name type="synonym">Garbanzo</name>
    <dbReference type="NCBI Taxonomy" id="3827"/>
    <lineage>
        <taxon>Eukaryota</taxon>
        <taxon>Viridiplantae</taxon>
        <taxon>Streptophyta</taxon>
        <taxon>Embryophyta</taxon>
        <taxon>Tracheophyta</taxon>
        <taxon>Spermatophyta</taxon>
        <taxon>Magnoliopsida</taxon>
        <taxon>eudicotyledons</taxon>
        <taxon>Gunneridae</taxon>
        <taxon>Pentapetalae</taxon>
        <taxon>rosids</taxon>
        <taxon>fabids</taxon>
        <taxon>Fabales</taxon>
        <taxon>Fabaceae</taxon>
        <taxon>Papilionoideae</taxon>
        <taxon>50 kb inversion clade</taxon>
        <taxon>NPAAA clade</taxon>
        <taxon>Hologalegina</taxon>
        <taxon>IRL clade</taxon>
        <taxon>Cicereae</taxon>
        <taxon>Cicer</taxon>
    </lineage>
</organism>
<feature type="signal peptide" evidence="1">
    <location>
        <begin position="1"/>
        <end position="31"/>
    </location>
</feature>
<feature type="chain" id="PRO_5010171512" evidence="1">
    <location>
        <begin position="32"/>
        <end position="199"/>
    </location>
</feature>
<keyword evidence="2" id="KW-1185">Reference proteome</keyword>
<dbReference type="PANTHER" id="PTHR31903">
    <property type="entry name" value="F12F1.11-RELATED"/>
    <property type="match status" value="1"/>
</dbReference>
<evidence type="ECO:0000313" key="2">
    <source>
        <dbReference type="Proteomes" id="UP000087171"/>
    </source>
</evidence>
<dbReference type="Proteomes" id="UP000087171">
    <property type="component" value="Chromosome Ca7"/>
</dbReference>
<protein>
    <submittedName>
        <fullName evidence="3">Uncharacterized protein LOC101515472</fullName>
    </submittedName>
</protein>
<evidence type="ECO:0000256" key="1">
    <source>
        <dbReference type="SAM" id="SignalP"/>
    </source>
</evidence>
<dbReference type="STRING" id="3827.A0A1S2YNU5"/>
<dbReference type="eggNOG" id="ENOG502RZYD">
    <property type="taxonomic scope" value="Eukaryota"/>
</dbReference>
<dbReference type="PANTHER" id="PTHR31903:SF6">
    <property type="entry name" value="F12F1.11-RELATED"/>
    <property type="match status" value="1"/>
</dbReference>
<reference evidence="3" key="2">
    <citation type="submission" date="2025-08" db="UniProtKB">
        <authorList>
            <consortium name="RefSeq"/>
        </authorList>
    </citation>
    <scope>IDENTIFICATION</scope>
    <source>
        <tissue evidence="3">Etiolated seedlings</tissue>
    </source>
</reference>
<reference evidence="2" key="1">
    <citation type="journal article" date="2013" name="Nat. Biotechnol.">
        <title>Draft genome sequence of chickpea (Cicer arietinum) provides a resource for trait improvement.</title>
        <authorList>
            <person name="Varshney R.K."/>
            <person name="Song C."/>
            <person name="Saxena R.K."/>
            <person name="Azam S."/>
            <person name="Yu S."/>
            <person name="Sharpe A.G."/>
            <person name="Cannon S."/>
            <person name="Baek J."/>
            <person name="Rosen B.D."/>
            <person name="Tar'an B."/>
            <person name="Millan T."/>
            <person name="Zhang X."/>
            <person name="Ramsay L.D."/>
            <person name="Iwata A."/>
            <person name="Wang Y."/>
            <person name="Nelson W."/>
            <person name="Farmer A.D."/>
            <person name="Gaur P.M."/>
            <person name="Soderlund C."/>
            <person name="Penmetsa R.V."/>
            <person name="Xu C."/>
            <person name="Bharti A.K."/>
            <person name="He W."/>
            <person name="Winter P."/>
            <person name="Zhao S."/>
            <person name="Hane J.K."/>
            <person name="Carrasquilla-Garcia N."/>
            <person name="Condie J.A."/>
            <person name="Upadhyaya H.D."/>
            <person name="Luo M.C."/>
            <person name="Thudi M."/>
            <person name="Gowda C.L."/>
            <person name="Singh N.P."/>
            <person name="Lichtenzveig J."/>
            <person name="Gali K.K."/>
            <person name="Rubio J."/>
            <person name="Nadarajan N."/>
            <person name="Dolezel J."/>
            <person name="Bansal K.C."/>
            <person name="Xu X."/>
            <person name="Edwards D."/>
            <person name="Zhang G."/>
            <person name="Kahl G."/>
            <person name="Gil J."/>
            <person name="Singh K.B."/>
            <person name="Datta S.K."/>
            <person name="Jackson S.A."/>
            <person name="Wang J."/>
            <person name="Cook D.R."/>
        </authorList>
    </citation>
    <scope>NUCLEOTIDE SEQUENCE [LARGE SCALE GENOMIC DNA]</scope>
    <source>
        <strain evidence="2">cv. CDC Frontier</strain>
    </source>
</reference>
<proteinExistence type="predicted"/>
<dbReference type="PaxDb" id="3827-XP_004507650.1"/>
<dbReference type="GeneID" id="101515472"/>
<name>A0A1S2YNU5_CICAR</name>
<dbReference type="OrthoDB" id="1937859at2759"/>
<dbReference type="RefSeq" id="XP_004507650.1">
    <property type="nucleotide sequence ID" value="XM_004507593.3"/>
</dbReference>
<gene>
    <name evidence="3" type="primary">LOC101515472</name>
</gene>